<dbReference type="OrthoDB" id="26679at2759"/>
<dbReference type="EMBL" id="JAHUZN010000009">
    <property type="protein sequence ID" value="KAG8483822.1"/>
    <property type="molecule type" value="Genomic_DNA"/>
</dbReference>
<evidence type="ECO:0000313" key="5">
    <source>
        <dbReference type="Proteomes" id="UP000701853"/>
    </source>
</evidence>
<feature type="region of interest" description="Disordered" evidence="2">
    <location>
        <begin position="155"/>
        <end position="180"/>
    </location>
</feature>
<dbReference type="Pfam" id="PF05758">
    <property type="entry name" value="Ycf1"/>
    <property type="match status" value="1"/>
</dbReference>
<dbReference type="GO" id="GO:0016020">
    <property type="term" value="C:membrane"/>
    <property type="evidence" value="ECO:0007669"/>
    <property type="project" value="UniProtKB-SubCell"/>
</dbReference>
<dbReference type="SMART" id="SM00584">
    <property type="entry name" value="TLDc"/>
    <property type="match status" value="1"/>
</dbReference>
<dbReference type="PROSITE" id="PS51886">
    <property type="entry name" value="TLDC"/>
    <property type="match status" value="1"/>
</dbReference>
<dbReference type="InterPro" id="IPR011992">
    <property type="entry name" value="EF-hand-dom_pair"/>
</dbReference>
<dbReference type="Gene3D" id="1.10.238.10">
    <property type="entry name" value="EF-hand"/>
    <property type="match status" value="1"/>
</dbReference>
<dbReference type="Proteomes" id="UP000701853">
    <property type="component" value="Chromosome 9"/>
</dbReference>
<dbReference type="InterPro" id="IPR008896">
    <property type="entry name" value="TIC214"/>
</dbReference>
<dbReference type="Pfam" id="PF07534">
    <property type="entry name" value="TLD"/>
    <property type="match status" value="1"/>
</dbReference>
<name>A0A8J5YKN4_9ROSI</name>
<reference evidence="4 5" key="1">
    <citation type="journal article" date="2021" name="bioRxiv">
        <title>The Gossypium anomalum genome as a resource for cotton improvement and evolutionary analysis of hybrid incompatibility.</title>
        <authorList>
            <person name="Grover C.E."/>
            <person name="Yuan D."/>
            <person name="Arick M.A."/>
            <person name="Miller E.R."/>
            <person name="Hu G."/>
            <person name="Peterson D.G."/>
            <person name="Wendel J.F."/>
            <person name="Udall J.A."/>
        </authorList>
    </citation>
    <scope>NUCLEOTIDE SEQUENCE [LARGE SCALE GENOMIC DNA]</scope>
    <source>
        <strain evidence="4">JFW-Udall</strain>
        <tissue evidence="4">Leaf</tissue>
    </source>
</reference>
<accession>A0A8J5YKN4</accession>
<feature type="domain" description="TLDc" evidence="3">
    <location>
        <begin position="379"/>
        <end position="581"/>
    </location>
</feature>
<protein>
    <recommendedName>
        <fullName evidence="3">TLDc domain-containing protein</fullName>
    </recommendedName>
</protein>
<dbReference type="PANTHER" id="PTHR23354">
    <property type="entry name" value="NUCLEOLAR PROTEIN 7/ESTROGEN RECEPTOR COACTIVATOR-RELATED"/>
    <property type="match status" value="1"/>
</dbReference>
<comment type="caution">
    <text evidence="4">The sequence shown here is derived from an EMBL/GenBank/DDBJ whole genome shotgun (WGS) entry which is preliminary data.</text>
</comment>
<dbReference type="InterPro" id="IPR006571">
    <property type="entry name" value="TLDc_dom"/>
</dbReference>
<sequence>MIFTNNQANADTYTNSKVANDLDQTDEVALILYSQQSDLEPYTVAAAPEDSLLAHSVSEYFFLEKLLQPSTSGKPVNAALKIKPNQTSKKWMILRSLTCLNCKELLTSVVLLFFAEQIETEAQAMESSKLFLDMENKVGPMKNKKKIWEGKTKRNELTRKKVRMGNSQSSPPNPRFNSASRAFTPKELEDLKSLFNSLAAQSQTNGQYVSSSVFQVYFGLKGPLGERMFDLATQGRKDDKLTFEDLVITKGTYVKGTNDEIEEFIYRLLDVTDDEILTRSDLDSVLVNMFNHIFQLKGSQPESSSHCYMVETFLNAATFSKDHEGRDKSMSFEDFKSWCTLVPSVKKFLSNLLVPPDPGRPGSKVPKLQYLENIDSSILLLRDEYAWHIGGALSHEELEEWKLLYHSSLNGLSFNTFLGNISSGDEPTVLIIKDREGYIFGGFASQPWERHGDFYGDMKTFLFQLYPKASIFRPTGANSNLQWVCLNLLSSHFLLGLFPLPFRVEAKVRLNPLPPISCAVNFSSETIPNGIGFGGRINHFGMFLSASFDQGHTFSCTTFNSPCLSKTTKICPEVIECWGVIRKGLEQETTDVVKGTVLERFKEDRHMLNLVGIANASELAVKRMHPFLAGTMTLAACLAPRNAPNTFTSSTVLKSLRLVSLTFTSFSPIIPALLNMISSFPCLETANFTTFSTSDSHVTSQWT</sequence>
<organism evidence="4 5">
    <name type="scientific">Gossypium anomalum</name>
    <dbReference type="NCBI Taxonomy" id="47600"/>
    <lineage>
        <taxon>Eukaryota</taxon>
        <taxon>Viridiplantae</taxon>
        <taxon>Streptophyta</taxon>
        <taxon>Embryophyta</taxon>
        <taxon>Tracheophyta</taxon>
        <taxon>Spermatophyta</taxon>
        <taxon>Magnoliopsida</taxon>
        <taxon>eudicotyledons</taxon>
        <taxon>Gunneridae</taxon>
        <taxon>Pentapetalae</taxon>
        <taxon>rosids</taxon>
        <taxon>malvids</taxon>
        <taxon>Malvales</taxon>
        <taxon>Malvaceae</taxon>
        <taxon>Malvoideae</taxon>
        <taxon>Gossypium</taxon>
    </lineage>
</organism>
<gene>
    <name evidence="4" type="ORF">CXB51_022609</name>
</gene>
<evidence type="ECO:0000256" key="1">
    <source>
        <dbReference type="ARBA" id="ARBA00004141"/>
    </source>
</evidence>
<comment type="subcellular location">
    <subcellularLocation>
        <location evidence="1">Membrane</location>
        <topology evidence="1">Multi-pass membrane protein</topology>
    </subcellularLocation>
</comment>
<dbReference type="SUPFAM" id="SSF47473">
    <property type="entry name" value="EF-hand"/>
    <property type="match status" value="1"/>
</dbReference>
<keyword evidence="5" id="KW-1185">Reference proteome</keyword>
<evidence type="ECO:0000313" key="4">
    <source>
        <dbReference type="EMBL" id="KAG8483822.1"/>
    </source>
</evidence>
<proteinExistence type="predicted"/>
<dbReference type="AlphaFoldDB" id="A0A8J5YKN4"/>
<evidence type="ECO:0000256" key="2">
    <source>
        <dbReference type="SAM" id="MobiDB-lite"/>
    </source>
</evidence>
<dbReference type="PANTHER" id="PTHR23354:SF95">
    <property type="entry name" value="CALCIUM-BINDING EF-HAND FAMILY PROTEIN-RELATED"/>
    <property type="match status" value="1"/>
</dbReference>
<evidence type="ECO:0000259" key="3">
    <source>
        <dbReference type="PROSITE" id="PS51886"/>
    </source>
</evidence>
<feature type="compositionally biased region" description="Polar residues" evidence="2">
    <location>
        <begin position="165"/>
        <end position="180"/>
    </location>
</feature>